<gene>
    <name evidence="1" type="ORF">L931_00930</name>
</gene>
<evidence type="ECO:0000313" key="2">
    <source>
        <dbReference type="Proteomes" id="UP000015645"/>
    </source>
</evidence>
<reference evidence="1 2" key="1">
    <citation type="journal article" date="2013" name="Genome Announc.">
        <title>Draft Genome Sequences of Helicobacter pylori Strains Isolated from Regions of Low and High Gastric Cancer Risk in Colombia.</title>
        <authorList>
            <person name="Sheh A."/>
            <person name="Piazuelo M.B."/>
            <person name="Wilson K.T."/>
            <person name="Correa P."/>
            <person name="Fox J.G."/>
        </authorList>
    </citation>
    <scope>NUCLEOTIDE SEQUENCE [LARGE SCALE GENOMIC DNA]</scope>
    <source>
        <strain evidence="1 2">PZ5024</strain>
    </source>
</reference>
<dbReference type="AlphaFoldDB" id="T2SSH1"/>
<organism evidence="1 2">
    <name type="scientific">Helicobacter pylori PZ5024</name>
    <dbReference type="NCBI Taxonomy" id="1337391"/>
    <lineage>
        <taxon>Bacteria</taxon>
        <taxon>Pseudomonadati</taxon>
        <taxon>Campylobacterota</taxon>
        <taxon>Epsilonproteobacteria</taxon>
        <taxon>Campylobacterales</taxon>
        <taxon>Helicobacteraceae</taxon>
        <taxon>Helicobacter</taxon>
    </lineage>
</organism>
<dbReference type="EMBL" id="ASYS01000329">
    <property type="protein sequence ID" value="EQD95333.1"/>
    <property type="molecule type" value="Genomic_DNA"/>
</dbReference>
<evidence type="ECO:0008006" key="3">
    <source>
        <dbReference type="Google" id="ProtNLM"/>
    </source>
</evidence>
<dbReference type="SUPFAM" id="SSF52200">
    <property type="entry name" value="Toll/Interleukin receptor TIR domain"/>
    <property type="match status" value="1"/>
</dbReference>
<dbReference type="InterPro" id="IPR035897">
    <property type="entry name" value="Toll_tir_struct_dom_sf"/>
</dbReference>
<dbReference type="Gene3D" id="3.40.50.10140">
    <property type="entry name" value="Toll/interleukin-1 receptor homology (TIR) domain"/>
    <property type="match status" value="1"/>
</dbReference>
<comment type="caution">
    <text evidence="1">The sequence shown here is derived from an EMBL/GenBank/DDBJ whole genome shotgun (WGS) entry which is preliminary data.</text>
</comment>
<sequence length="234" mass="26944">MSENIKKTTKAFRVDLDSSKNQIMLKPSARSFNNQAHQVSEVAKKIHELIKNAPYSNDDIVLNRNEIKEAFFSPFKPQLKNAQVFLSHSHADKNKALGVKDYLESKTKRKVFIDSLFWDYKDDVLTKLAKHDDISKIKNAFTLILRESLQDMIEKCPYFVFLQSKNSVSNQGLSRITYSAWIYEELKIAHSISAISESHLIPMMESMQVFHDISPFLESLKTITLSKLSRIINS</sequence>
<proteinExistence type="predicted"/>
<accession>T2SSH1</accession>
<dbReference type="PATRIC" id="fig|1337391.3.peg.1348"/>
<dbReference type="Proteomes" id="UP000015645">
    <property type="component" value="Unassembled WGS sequence"/>
</dbReference>
<evidence type="ECO:0000313" key="1">
    <source>
        <dbReference type="EMBL" id="EQD95333.1"/>
    </source>
</evidence>
<name>T2SSH1_HELPX</name>
<protein>
    <recommendedName>
        <fullName evidence="3">TIR domain protein</fullName>
    </recommendedName>
</protein>